<feature type="domain" description="Helicase ATP-binding" evidence="1">
    <location>
        <begin position="1"/>
        <end position="81"/>
    </location>
</feature>
<dbReference type="STRING" id="6280.A0A0N4T7D2"/>
<dbReference type="AlphaFoldDB" id="A0A0N4T7D2"/>
<keyword evidence="3" id="KW-1185">Reference proteome</keyword>
<accession>A0A0N4T7D2</accession>
<dbReference type="GO" id="GO:0005634">
    <property type="term" value="C:nucleus"/>
    <property type="evidence" value="ECO:0007669"/>
    <property type="project" value="TreeGrafter"/>
</dbReference>
<evidence type="ECO:0000313" key="2">
    <source>
        <dbReference type="EMBL" id="VDN85269.1"/>
    </source>
</evidence>
<dbReference type="WBParaSite" id="BPAG_0000411901-mRNA-1">
    <property type="protein sequence ID" value="BPAG_0000411901-mRNA-1"/>
    <property type="gene ID" value="BPAG_0000411901"/>
</dbReference>
<dbReference type="Gene3D" id="3.40.50.10810">
    <property type="entry name" value="Tandem AAA-ATPase domain"/>
    <property type="match status" value="1"/>
</dbReference>
<organism evidence="4">
    <name type="scientific">Brugia pahangi</name>
    <name type="common">Filarial nematode worm</name>
    <dbReference type="NCBI Taxonomy" id="6280"/>
    <lineage>
        <taxon>Eukaryota</taxon>
        <taxon>Metazoa</taxon>
        <taxon>Ecdysozoa</taxon>
        <taxon>Nematoda</taxon>
        <taxon>Chromadorea</taxon>
        <taxon>Rhabditida</taxon>
        <taxon>Spirurina</taxon>
        <taxon>Spiruromorpha</taxon>
        <taxon>Filarioidea</taxon>
        <taxon>Onchocercidae</taxon>
        <taxon>Brugia</taxon>
    </lineage>
</organism>
<gene>
    <name evidence="2" type="ORF">BPAG_LOCUS4083</name>
</gene>
<dbReference type="EMBL" id="UZAD01001703">
    <property type="protein sequence ID" value="VDN85269.1"/>
    <property type="molecule type" value="Genomic_DNA"/>
</dbReference>
<dbReference type="GO" id="GO:0006283">
    <property type="term" value="P:transcription-coupled nucleotide-excision repair"/>
    <property type="evidence" value="ECO:0007669"/>
    <property type="project" value="TreeGrafter"/>
</dbReference>
<dbReference type="InterPro" id="IPR038718">
    <property type="entry name" value="SNF2-like_sf"/>
</dbReference>
<dbReference type="InterPro" id="IPR014001">
    <property type="entry name" value="Helicase_ATP-bd"/>
</dbReference>
<dbReference type="GO" id="GO:0005524">
    <property type="term" value="F:ATP binding"/>
    <property type="evidence" value="ECO:0007669"/>
    <property type="project" value="InterPro"/>
</dbReference>
<reference evidence="4" key="1">
    <citation type="submission" date="2017-02" db="UniProtKB">
        <authorList>
            <consortium name="WormBaseParasite"/>
        </authorList>
    </citation>
    <scope>IDENTIFICATION</scope>
</reference>
<proteinExistence type="predicted"/>
<dbReference type="PANTHER" id="PTHR45629:SF7">
    <property type="entry name" value="DNA EXCISION REPAIR PROTEIN ERCC-6-RELATED"/>
    <property type="match status" value="1"/>
</dbReference>
<evidence type="ECO:0000259" key="1">
    <source>
        <dbReference type="PROSITE" id="PS51192"/>
    </source>
</evidence>
<evidence type="ECO:0000313" key="3">
    <source>
        <dbReference type="Proteomes" id="UP000278627"/>
    </source>
</evidence>
<dbReference type="PROSITE" id="PS51192">
    <property type="entry name" value="HELICASE_ATP_BIND_1"/>
    <property type="match status" value="1"/>
</dbReference>
<dbReference type="InterPro" id="IPR050496">
    <property type="entry name" value="SNF2_RAD54_helicase_repair"/>
</dbReference>
<dbReference type="Pfam" id="PF00176">
    <property type="entry name" value="SNF2-rel_dom"/>
    <property type="match status" value="1"/>
</dbReference>
<dbReference type="PANTHER" id="PTHR45629">
    <property type="entry name" value="SNF2/RAD54 FAMILY MEMBER"/>
    <property type="match status" value="1"/>
</dbReference>
<dbReference type="InterPro" id="IPR027417">
    <property type="entry name" value="P-loop_NTPase"/>
</dbReference>
<sequence length="129" mass="14722">MYDGSVLLTSYGTFAKNRKYLIDKVWYYIILDGGHKIRNPDAQITPTVKEIHTPHKVILSGSLLQNSLRELWSLIDFVYPGRLGALKSFMDKFSIPITPIATEVQVRTTYKCACILRDAINLKTLEKEC</sequence>
<protein>
    <submittedName>
        <fullName evidence="4">Helicase ATP-binding domain-containing protein</fullName>
    </submittedName>
</protein>
<reference evidence="2 3" key="2">
    <citation type="submission" date="2018-11" db="EMBL/GenBank/DDBJ databases">
        <authorList>
            <consortium name="Pathogen Informatics"/>
        </authorList>
    </citation>
    <scope>NUCLEOTIDE SEQUENCE [LARGE SCALE GENOMIC DNA]</scope>
</reference>
<evidence type="ECO:0000313" key="4">
    <source>
        <dbReference type="WBParaSite" id="BPAG_0000411901-mRNA-1"/>
    </source>
</evidence>
<name>A0A0N4T7D2_BRUPA</name>
<dbReference type="InterPro" id="IPR000330">
    <property type="entry name" value="SNF2_N"/>
</dbReference>
<dbReference type="Proteomes" id="UP000278627">
    <property type="component" value="Unassembled WGS sequence"/>
</dbReference>
<dbReference type="GO" id="GO:0008094">
    <property type="term" value="F:ATP-dependent activity, acting on DNA"/>
    <property type="evidence" value="ECO:0007669"/>
    <property type="project" value="TreeGrafter"/>
</dbReference>
<dbReference type="SUPFAM" id="SSF52540">
    <property type="entry name" value="P-loop containing nucleoside triphosphate hydrolases"/>
    <property type="match status" value="1"/>
</dbReference>